<dbReference type="RefSeq" id="WP_370396915.1">
    <property type="nucleotide sequence ID" value="NZ_JALBUT010000004.1"/>
</dbReference>
<reference evidence="1 2" key="1">
    <citation type="submission" date="2022-03" db="EMBL/GenBank/DDBJ databases">
        <title>Novel taxa within the pig intestine.</title>
        <authorList>
            <person name="Wylensek D."/>
            <person name="Bishof K."/>
            <person name="Afrizal A."/>
            <person name="Clavel T."/>
        </authorList>
    </citation>
    <scope>NUCLEOTIDE SEQUENCE [LARGE SCALE GENOMIC DNA]</scope>
    <source>
        <strain evidence="1 2">CLA-KB-P66</strain>
    </source>
</reference>
<proteinExistence type="predicted"/>
<name>A0ABU4WJ02_9BACT</name>
<comment type="caution">
    <text evidence="1">The sequence shown here is derived from an EMBL/GenBank/DDBJ whole genome shotgun (WGS) entry which is preliminary data.</text>
</comment>
<dbReference type="Proteomes" id="UP001275932">
    <property type="component" value="Unassembled WGS sequence"/>
</dbReference>
<gene>
    <name evidence="1" type="ORF">MOX91_04635</name>
</gene>
<keyword evidence="2" id="KW-1185">Reference proteome</keyword>
<protein>
    <submittedName>
        <fullName evidence="1">Uncharacterized protein</fullName>
    </submittedName>
</protein>
<organism evidence="1 2">
    <name type="scientific">Intestinicryptomonas porci</name>
    <dbReference type="NCBI Taxonomy" id="2926320"/>
    <lineage>
        <taxon>Bacteria</taxon>
        <taxon>Pseudomonadati</taxon>
        <taxon>Verrucomicrobiota</taxon>
        <taxon>Opitutia</taxon>
        <taxon>Opitutales</taxon>
        <taxon>Intestinicryptomonaceae</taxon>
        <taxon>Intestinicryptomonas</taxon>
    </lineage>
</organism>
<sequence length="141" mass="16235">MKKIPLLILFIVVILIQASLPLNTITSQYITRKYGVEVLEDIKTGNNRIYNDEHYIKFGKNEKIFLKKEVAEILKDRNVNLKTHSIKLKVKTLGEKRSIEDLIIEGIALKNPSKEDLELLKTRLSKQSESAQKNSDEISEK</sequence>
<accession>A0ABU4WJ02</accession>
<dbReference type="EMBL" id="JALBUT010000004">
    <property type="protein sequence ID" value="MDX8415467.1"/>
    <property type="molecule type" value="Genomic_DNA"/>
</dbReference>
<evidence type="ECO:0000313" key="2">
    <source>
        <dbReference type="Proteomes" id="UP001275932"/>
    </source>
</evidence>
<evidence type="ECO:0000313" key="1">
    <source>
        <dbReference type="EMBL" id="MDX8415467.1"/>
    </source>
</evidence>